<name>A0A2S6IMT5_9FLAO</name>
<dbReference type="PANTHER" id="PTHR48098:SF6">
    <property type="entry name" value="FERRI-BACILLIBACTIN ESTERASE BESA"/>
    <property type="match status" value="1"/>
</dbReference>
<sequence length="315" mass="36342">MKTTFFISILTTVALFLSCKNNSPTNVFEPNAKQTVQMTRFDTAIQNDTILYYNDFKSNFVDNRNVEIWLPEGYPQKGVKYQVLYMHDGQNVFNKETAYTGVAWEMDQKMDSLTTAQAIQPTIVVTAWNTNKKRFSEYMPQLPGELTESAFAKAELKKNTGYDKLYSDDYLKFLTNELRPFVNENFQTSTKPEDTAIMGSSMGGLISLYAMIKYPEVYGKIGCVSTHWPVPLLGEAFIKELPTSVPQAGSHKIYFDHGTKTLDYNYEPYQLRVNDMFKDLGYTDEDLLYRKFEGHIHNEKDWQRRAAIPLVFLLK</sequence>
<dbReference type="AlphaFoldDB" id="A0A2S6IMT5"/>
<dbReference type="InterPro" id="IPR000801">
    <property type="entry name" value="Esterase-like"/>
</dbReference>
<dbReference type="OrthoDB" id="9784036at2"/>
<comment type="caution">
    <text evidence="1">The sequence shown here is derived from an EMBL/GenBank/DDBJ whole genome shotgun (WGS) entry which is preliminary data.</text>
</comment>
<gene>
    <name evidence="1" type="ORF">LY01_01054</name>
</gene>
<dbReference type="EMBL" id="PTJE01000002">
    <property type="protein sequence ID" value="PPK95466.1"/>
    <property type="molecule type" value="Genomic_DNA"/>
</dbReference>
<dbReference type="Pfam" id="PF00756">
    <property type="entry name" value="Esterase"/>
    <property type="match status" value="1"/>
</dbReference>
<organism evidence="1 2">
    <name type="scientific">Nonlabens xylanidelens</name>
    <dbReference type="NCBI Taxonomy" id="191564"/>
    <lineage>
        <taxon>Bacteria</taxon>
        <taxon>Pseudomonadati</taxon>
        <taxon>Bacteroidota</taxon>
        <taxon>Flavobacteriia</taxon>
        <taxon>Flavobacteriales</taxon>
        <taxon>Flavobacteriaceae</taxon>
        <taxon>Nonlabens</taxon>
    </lineage>
</organism>
<proteinExistence type="predicted"/>
<accession>A0A2S6IMT5</accession>
<dbReference type="RefSeq" id="WP_104514783.1">
    <property type="nucleotide sequence ID" value="NZ_MQVW01000002.1"/>
</dbReference>
<evidence type="ECO:0000313" key="1">
    <source>
        <dbReference type="EMBL" id="PPK95466.1"/>
    </source>
</evidence>
<dbReference type="Proteomes" id="UP000239002">
    <property type="component" value="Unassembled WGS sequence"/>
</dbReference>
<reference evidence="1 2" key="1">
    <citation type="submission" date="2018-02" db="EMBL/GenBank/DDBJ databases">
        <title>Genomic Encyclopedia of Archaeal and Bacterial Type Strains, Phase II (KMG-II): from individual species to whole genera.</title>
        <authorList>
            <person name="Goeker M."/>
        </authorList>
    </citation>
    <scope>NUCLEOTIDE SEQUENCE [LARGE SCALE GENOMIC DNA]</scope>
    <source>
        <strain evidence="1 2">DSM 16809</strain>
    </source>
</reference>
<evidence type="ECO:0000313" key="2">
    <source>
        <dbReference type="Proteomes" id="UP000239002"/>
    </source>
</evidence>
<keyword evidence="2" id="KW-1185">Reference proteome</keyword>
<dbReference type="PANTHER" id="PTHR48098">
    <property type="entry name" value="ENTEROCHELIN ESTERASE-RELATED"/>
    <property type="match status" value="1"/>
</dbReference>
<protein>
    <submittedName>
        <fullName evidence="1">Enterochelin esterase-like enzyme</fullName>
    </submittedName>
</protein>
<dbReference type="PROSITE" id="PS51257">
    <property type="entry name" value="PROKAR_LIPOPROTEIN"/>
    <property type="match status" value="1"/>
</dbReference>
<dbReference type="InterPro" id="IPR050583">
    <property type="entry name" value="Mycobacterial_A85_antigen"/>
</dbReference>
<dbReference type="Gene3D" id="3.40.50.1820">
    <property type="entry name" value="alpha/beta hydrolase"/>
    <property type="match status" value="1"/>
</dbReference>
<dbReference type="SUPFAM" id="SSF53474">
    <property type="entry name" value="alpha/beta-Hydrolases"/>
    <property type="match status" value="1"/>
</dbReference>
<dbReference type="InterPro" id="IPR029058">
    <property type="entry name" value="AB_hydrolase_fold"/>
</dbReference>